<feature type="region of interest" description="Disordered" evidence="1">
    <location>
        <begin position="568"/>
        <end position="591"/>
    </location>
</feature>
<protein>
    <submittedName>
        <fullName evidence="2">Uncharacterized protein</fullName>
    </submittedName>
</protein>
<feature type="compositionally biased region" description="Polar residues" evidence="1">
    <location>
        <begin position="92"/>
        <end position="103"/>
    </location>
</feature>
<feature type="region of interest" description="Disordered" evidence="1">
    <location>
        <begin position="660"/>
        <end position="694"/>
    </location>
</feature>
<sequence>MTIPRMRVIPRDAQDADEMMPSILFPPLLSLDTSETADEEADISSPSKGGGISCNNQGAPQDPSCQMNQVHDYPRRPSSEGRRPSSRRPMKESSSGMHHSQSMPSFEYITLKMSEKNNMDDYVAAAPEITAAYDTKNNIDDGEPAPAAAAAAAERGLDLPFPTYIPKLRIRRIASDLDLKIMPSPLARRGGKEMEYLQKQLKAEALIRRKQQQHNEERNRRRREASQNDDNNSSEDEDTFAYAPNNFNGRRGRSNNTIMDLAGSPPAILKRYALRRTVSETLQDSGIPEDANLLFTPMGKPLIDDADVAKVKNHEDHEHAIHGKEGESSSNTEDVFVMDEDASLCSRSQVGSRRVSKDESAFTEEGGWCGGSTVHSTDDDDEDDVELSPSLMPAGMQYQVGDSSVDDMKSDSSPPNAYKKITLLPKMKVRADSCDFPPPLTHMYKSSDLEVSTNEQILKDDKAEKVDPPSVGKGRYASPQKSRFGRLAGQRFMMAASESFDGLSLEDRVAINNDAMCSRTRVNTADSDTSDRLGASPSFSESNYATPDNSFSNRRSVRACTLFSKNQGPELPLTTSPFPEQNYHTPGSSQCRRHRERMGVPSQLPLAPFLEEENGVMQSEVTPEPNFATPQNILDRKVNRSTNLLSIPQFAELVVPQLGSPTLVHGPTKPHEVGAASSSEEKKESDAEDLKSPL</sequence>
<feature type="region of interest" description="Disordered" evidence="1">
    <location>
        <begin position="209"/>
        <end position="259"/>
    </location>
</feature>
<feature type="compositionally biased region" description="Basic and acidic residues" evidence="1">
    <location>
        <begin position="457"/>
        <end position="467"/>
    </location>
</feature>
<feature type="compositionally biased region" description="Basic and acidic residues" evidence="1">
    <location>
        <begin position="679"/>
        <end position="694"/>
    </location>
</feature>
<name>A0AAD8XS72_9STRA</name>
<feature type="compositionally biased region" description="Basic and acidic residues" evidence="1">
    <location>
        <begin position="209"/>
        <end position="219"/>
    </location>
</feature>
<feature type="compositionally biased region" description="Polar residues" evidence="1">
    <location>
        <begin position="53"/>
        <end position="69"/>
    </location>
</feature>
<keyword evidence="3" id="KW-1185">Reference proteome</keyword>
<feature type="region of interest" description="Disordered" evidence="1">
    <location>
        <begin position="451"/>
        <end position="481"/>
    </location>
</feature>
<gene>
    <name evidence="2" type="ORF">QTG54_016839</name>
</gene>
<evidence type="ECO:0000313" key="3">
    <source>
        <dbReference type="Proteomes" id="UP001224775"/>
    </source>
</evidence>
<feature type="compositionally biased region" description="Polar residues" evidence="1">
    <location>
        <begin position="537"/>
        <end position="551"/>
    </location>
</feature>
<evidence type="ECO:0000256" key="1">
    <source>
        <dbReference type="SAM" id="MobiDB-lite"/>
    </source>
</evidence>
<reference evidence="2" key="1">
    <citation type="submission" date="2023-06" db="EMBL/GenBank/DDBJ databases">
        <title>Survivors Of The Sea: Transcriptome response of Skeletonema marinoi to long-term dormancy.</title>
        <authorList>
            <person name="Pinder M.I.M."/>
            <person name="Kourtchenko O."/>
            <person name="Robertson E.K."/>
            <person name="Larsson T."/>
            <person name="Maumus F."/>
            <person name="Osuna-Cruz C.M."/>
            <person name="Vancaester E."/>
            <person name="Stenow R."/>
            <person name="Vandepoele K."/>
            <person name="Ploug H."/>
            <person name="Bruchert V."/>
            <person name="Godhe A."/>
            <person name="Topel M."/>
        </authorList>
    </citation>
    <scope>NUCLEOTIDE SEQUENCE</scope>
    <source>
        <strain evidence="2">R05AC</strain>
    </source>
</reference>
<feature type="region of interest" description="Disordered" evidence="1">
    <location>
        <begin position="522"/>
        <end position="551"/>
    </location>
</feature>
<dbReference type="AlphaFoldDB" id="A0AAD8XS72"/>
<feature type="compositionally biased region" description="Polar residues" evidence="1">
    <location>
        <begin position="568"/>
        <end position="590"/>
    </location>
</feature>
<comment type="caution">
    <text evidence="2">The sequence shown here is derived from an EMBL/GenBank/DDBJ whole genome shotgun (WGS) entry which is preliminary data.</text>
</comment>
<accession>A0AAD8XS72</accession>
<feature type="region of interest" description="Disordered" evidence="1">
    <location>
        <begin position="356"/>
        <end position="394"/>
    </location>
</feature>
<dbReference type="EMBL" id="JATAAI010000066">
    <property type="protein sequence ID" value="KAK1732445.1"/>
    <property type="molecule type" value="Genomic_DNA"/>
</dbReference>
<feature type="region of interest" description="Disordered" evidence="1">
    <location>
        <begin position="1"/>
        <end position="103"/>
    </location>
</feature>
<dbReference type="Proteomes" id="UP001224775">
    <property type="component" value="Unassembled WGS sequence"/>
</dbReference>
<organism evidence="2 3">
    <name type="scientific">Skeletonema marinoi</name>
    <dbReference type="NCBI Taxonomy" id="267567"/>
    <lineage>
        <taxon>Eukaryota</taxon>
        <taxon>Sar</taxon>
        <taxon>Stramenopiles</taxon>
        <taxon>Ochrophyta</taxon>
        <taxon>Bacillariophyta</taxon>
        <taxon>Coscinodiscophyceae</taxon>
        <taxon>Thalassiosirophycidae</taxon>
        <taxon>Thalassiosirales</taxon>
        <taxon>Skeletonemataceae</taxon>
        <taxon>Skeletonema</taxon>
        <taxon>Skeletonema marinoi-dohrnii complex</taxon>
    </lineage>
</organism>
<proteinExistence type="predicted"/>
<feature type="compositionally biased region" description="Basic and acidic residues" evidence="1">
    <location>
        <begin position="72"/>
        <end position="83"/>
    </location>
</feature>
<evidence type="ECO:0000313" key="2">
    <source>
        <dbReference type="EMBL" id="KAK1732445.1"/>
    </source>
</evidence>